<keyword evidence="2" id="KW-1133">Transmembrane helix</keyword>
<gene>
    <name evidence="3" type="ORF">PQR62_17605</name>
</gene>
<evidence type="ECO:0000313" key="4">
    <source>
        <dbReference type="Proteomes" id="UP001629246"/>
    </source>
</evidence>
<dbReference type="Gene3D" id="3.40.50.1820">
    <property type="entry name" value="alpha/beta hydrolase"/>
    <property type="match status" value="1"/>
</dbReference>
<feature type="transmembrane region" description="Helical" evidence="2">
    <location>
        <begin position="42"/>
        <end position="64"/>
    </location>
</feature>
<organism evidence="3 4">
    <name type="scientific">Herbaspirillum lusitanum</name>
    <dbReference type="NCBI Taxonomy" id="213312"/>
    <lineage>
        <taxon>Bacteria</taxon>
        <taxon>Pseudomonadati</taxon>
        <taxon>Pseudomonadota</taxon>
        <taxon>Betaproteobacteria</taxon>
        <taxon>Burkholderiales</taxon>
        <taxon>Oxalobacteraceae</taxon>
        <taxon>Herbaspirillum</taxon>
    </lineage>
</organism>
<dbReference type="Proteomes" id="UP001629246">
    <property type="component" value="Unassembled WGS sequence"/>
</dbReference>
<evidence type="ECO:0000256" key="1">
    <source>
        <dbReference type="SAM" id="MobiDB-lite"/>
    </source>
</evidence>
<sequence>MAVSAHQRRETSAPSPQAESGFCYLPARPDTRRRQPVRGRDIASFVPGIAALIFTLIALMLPMLHARAADAATPATVGQRQVISIGADAPYSFITFAIADLQKPQTGITRAVVILHGVKRNAIDYFGLGQHLLQLAQLPPSATLLLAPNFLTPQDANLVADMPLWRRDDWMQGQASDQGRAGITSFRALDDLVHYLADRRRFPALKEIVLIGHSAGAQLMQRHAVMNDLDASLQQAGVTLRYIISSPSSYVYFEASRPSGESFIAQASATCPAYNDYRYGIANPPAYLADQHLSGQQLFQRYAARHITYLVGARDDNPRHRFLDRSCGAAMQGATRVERQQNFMRYERFLSAKWNIPVDHPEFEVPGATHDANRVYGSEAIARKLFPQ</sequence>
<dbReference type="EMBL" id="JAQQFM010000007">
    <property type="protein sequence ID" value="MFL9926096.1"/>
    <property type="molecule type" value="Genomic_DNA"/>
</dbReference>
<name>A0ABW9AB36_9BURK</name>
<dbReference type="InterPro" id="IPR029058">
    <property type="entry name" value="AB_hydrolase_fold"/>
</dbReference>
<dbReference type="RefSeq" id="WP_408159289.1">
    <property type="nucleotide sequence ID" value="NZ_JAQQFM010000007.1"/>
</dbReference>
<proteinExistence type="predicted"/>
<evidence type="ECO:0000256" key="2">
    <source>
        <dbReference type="SAM" id="Phobius"/>
    </source>
</evidence>
<evidence type="ECO:0000313" key="3">
    <source>
        <dbReference type="EMBL" id="MFL9926096.1"/>
    </source>
</evidence>
<comment type="caution">
    <text evidence="3">The sequence shown here is derived from an EMBL/GenBank/DDBJ whole genome shotgun (WGS) entry which is preliminary data.</text>
</comment>
<dbReference type="PANTHER" id="PTHR35560:SF3">
    <property type="entry name" value="PEPTIDASE S9 PROLYL OLIGOPEPTIDASE CATALYTIC DOMAIN-CONTAINING PROTEIN"/>
    <property type="match status" value="1"/>
</dbReference>
<evidence type="ECO:0008006" key="5">
    <source>
        <dbReference type="Google" id="ProtNLM"/>
    </source>
</evidence>
<dbReference type="PANTHER" id="PTHR35560">
    <property type="entry name" value="BLL0132 PROTEIN"/>
    <property type="match status" value="1"/>
</dbReference>
<dbReference type="SUPFAM" id="SSF53474">
    <property type="entry name" value="alpha/beta-Hydrolases"/>
    <property type="match status" value="2"/>
</dbReference>
<protein>
    <recommendedName>
        <fullName evidence="5">Alpha/beta hydrolase</fullName>
    </recommendedName>
</protein>
<accession>A0ABW9AB36</accession>
<reference evidence="3 4" key="1">
    <citation type="journal article" date="2024" name="Chem. Sci.">
        <title>Discovery of megapolipeptins by genome mining of a Burkholderiales bacteria collection.</title>
        <authorList>
            <person name="Paulo B.S."/>
            <person name="Recchia M.J.J."/>
            <person name="Lee S."/>
            <person name="Fergusson C.H."/>
            <person name="Romanowski S.B."/>
            <person name="Hernandez A."/>
            <person name="Krull N."/>
            <person name="Liu D.Y."/>
            <person name="Cavanagh H."/>
            <person name="Bos A."/>
            <person name="Gray C.A."/>
            <person name="Murphy B.T."/>
            <person name="Linington R.G."/>
            <person name="Eustaquio A.S."/>
        </authorList>
    </citation>
    <scope>NUCLEOTIDE SEQUENCE [LARGE SCALE GENOMIC DNA]</scope>
    <source>
        <strain evidence="3 4">RL21-008-BIB-A</strain>
    </source>
</reference>
<keyword evidence="4" id="KW-1185">Reference proteome</keyword>
<keyword evidence="2" id="KW-0812">Transmembrane</keyword>
<keyword evidence="2" id="KW-0472">Membrane</keyword>
<feature type="region of interest" description="Disordered" evidence="1">
    <location>
        <begin position="1"/>
        <end position="29"/>
    </location>
</feature>